<name>A0A3E0U2F2_9GAMM</name>
<evidence type="ECO:0000256" key="14">
    <source>
        <dbReference type="ARBA" id="ARBA00047690"/>
    </source>
</evidence>
<dbReference type="EC" id="2.5.1.141" evidence="3 15"/>
<dbReference type="CDD" id="cd13957">
    <property type="entry name" value="PT_UbiA_Cox10"/>
    <property type="match status" value="1"/>
</dbReference>
<keyword evidence="6 15" id="KW-0808">Transferase</keyword>
<dbReference type="PANTHER" id="PTHR43448">
    <property type="entry name" value="PROTOHEME IX FARNESYLTRANSFERASE, MITOCHONDRIAL"/>
    <property type="match status" value="1"/>
</dbReference>
<comment type="subcellular location">
    <subcellularLocation>
        <location evidence="1 15">Cell membrane</location>
        <topology evidence="1 15">Multi-pass membrane protein</topology>
    </subcellularLocation>
</comment>
<comment type="catalytic activity">
    <reaction evidence="14 15">
        <text>heme b + (2E,6E)-farnesyl diphosphate + H2O = Fe(II)-heme o + diphosphate</text>
        <dbReference type="Rhea" id="RHEA:28070"/>
        <dbReference type="ChEBI" id="CHEBI:15377"/>
        <dbReference type="ChEBI" id="CHEBI:33019"/>
        <dbReference type="ChEBI" id="CHEBI:60344"/>
        <dbReference type="ChEBI" id="CHEBI:60530"/>
        <dbReference type="ChEBI" id="CHEBI:175763"/>
        <dbReference type="EC" id="2.5.1.141"/>
    </reaction>
</comment>
<evidence type="ECO:0000256" key="11">
    <source>
        <dbReference type="ARBA" id="ARBA00030253"/>
    </source>
</evidence>
<keyword evidence="17" id="KW-1185">Reference proteome</keyword>
<evidence type="ECO:0000256" key="4">
    <source>
        <dbReference type="ARBA" id="ARBA00022475"/>
    </source>
</evidence>
<keyword evidence="10 15" id="KW-0472">Membrane</keyword>
<comment type="pathway">
    <text evidence="2 15">Porphyrin-containing compound metabolism; heme O biosynthesis; heme O from protoheme: step 1/1.</text>
</comment>
<dbReference type="InterPro" id="IPR030470">
    <property type="entry name" value="UbiA_prenylTrfase_CS"/>
</dbReference>
<protein>
    <recommendedName>
        <fullName evidence="12 15">Protoheme IX farnesyltransferase</fullName>
        <ecNumber evidence="3 15">2.5.1.141</ecNumber>
    </recommendedName>
    <alternativeName>
        <fullName evidence="13 15">Heme B farnesyltransferase</fullName>
    </alternativeName>
    <alternativeName>
        <fullName evidence="11 15">Heme O synthase</fullName>
    </alternativeName>
</protein>
<accession>A0A3E0U2F2</accession>
<dbReference type="UniPathway" id="UPA00834">
    <property type="reaction ID" value="UER00712"/>
</dbReference>
<evidence type="ECO:0000256" key="2">
    <source>
        <dbReference type="ARBA" id="ARBA00004919"/>
    </source>
</evidence>
<dbReference type="NCBIfam" id="TIGR01473">
    <property type="entry name" value="cyoE_ctaB"/>
    <property type="match status" value="1"/>
</dbReference>
<evidence type="ECO:0000256" key="15">
    <source>
        <dbReference type="HAMAP-Rule" id="MF_00154"/>
    </source>
</evidence>
<gene>
    <name evidence="15" type="primary">cyoE</name>
    <name evidence="16" type="ORF">DXX94_10525</name>
</gene>
<dbReference type="Gene3D" id="1.10.357.140">
    <property type="entry name" value="UbiA prenyltransferase"/>
    <property type="match status" value="1"/>
</dbReference>
<comment type="function">
    <text evidence="15">Converts heme B (protoheme IX) to heme O by substitution of the vinyl group on carbon 2 of heme B porphyrin ring with a hydroxyethyl farnesyl side group.</text>
</comment>
<dbReference type="PROSITE" id="PS00943">
    <property type="entry name" value="UBIA"/>
    <property type="match status" value="1"/>
</dbReference>
<feature type="transmembrane region" description="Helical" evidence="15">
    <location>
        <begin position="179"/>
        <end position="199"/>
    </location>
</feature>
<evidence type="ECO:0000256" key="13">
    <source>
        <dbReference type="ARBA" id="ARBA00042475"/>
    </source>
</evidence>
<comment type="miscellaneous">
    <text evidence="15">Carbon 2 of the heme B porphyrin ring is defined according to the Fischer nomenclature.</text>
</comment>
<dbReference type="InterPro" id="IPR006369">
    <property type="entry name" value="Protohaem_IX_farnesylTrfase"/>
</dbReference>
<dbReference type="Pfam" id="PF01040">
    <property type="entry name" value="UbiA"/>
    <property type="match status" value="1"/>
</dbReference>
<reference evidence="17" key="1">
    <citation type="submission" date="2018-08" db="EMBL/GenBank/DDBJ databases">
        <title>Thalassotalea euphylliae genome.</title>
        <authorList>
            <person name="Summers S."/>
            <person name="Rice S.A."/>
            <person name="Freckelton M.L."/>
            <person name="Nedved B.T."/>
            <person name="Hadfield M.G."/>
        </authorList>
    </citation>
    <scope>NUCLEOTIDE SEQUENCE [LARGE SCALE GENOMIC DNA]</scope>
    <source>
        <strain evidence="17">H3</strain>
    </source>
</reference>
<evidence type="ECO:0000256" key="9">
    <source>
        <dbReference type="ARBA" id="ARBA00023133"/>
    </source>
</evidence>
<evidence type="ECO:0000256" key="1">
    <source>
        <dbReference type="ARBA" id="ARBA00004651"/>
    </source>
</evidence>
<evidence type="ECO:0000256" key="6">
    <source>
        <dbReference type="ARBA" id="ARBA00022679"/>
    </source>
</evidence>
<evidence type="ECO:0000256" key="5">
    <source>
        <dbReference type="ARBA" id="ARBA00022519"/>
    </source>
</evidence>
<dbReference type="GO" id="GO:0048034">
    <property type="term" value="P:heme O biosynthetic process"/>
    <property type="evidence" value="ECO:0007669"/>
    <property type="project" value="UniProtKB-UniRule"/>
</dbReference>
<feature type="transmembrane region" description="Helical" evidence="15">
    <location>
        <begin position="127"/>
        <end position="147"/>
    </location>
</feature>
<feature type="transmembrane region" description="Helical" evidence="15">
    <location>
        <begin position="251"/>
        <end position="270"/>
    </location>
</feature>
<evidence type="ECO:0000256" key="7">
    <source>
        <dbReference type="ARBA" id="ARBA00022692"/>
    </source>
</evidence>
<dbReference type="Proteomes" id="UP000256899">
    <property type="component" value="Unassembled WGS sequence"/>
</dbReference>
<feature type="transmembrane region" description="Helical" evidence="15">
    <location>
        <begin position="228"/>
        <end position="245"/>
    </location>
</feature>
<keyword evidence="5" id="KW-0997">Cell inner membrane</keyword>
<feature type="transmembrane region" description="Helical" evidence="15">
    <location>
        <begin position="282"/>
        <end position="304"/>
    </location>
</feature>
<evidence type="ECO:0000256" key="12">
    <source>
        <dbReference type="ARBA" id="ARBA00040810"/>
    </source>
</evidence>
<organism evidence="16 17">
    <name type="scientific">Thalassotalea euphylliae</name>
    <dbReference type="NCBI Taxonomy" id="1655234"/>
    <lineage>
        <taxon>Bacteria</taxon>
        <taxon>Pseudomonadati</taxon>
        <taxon>Pseudomonadota</taxon>
        <taxon>Gammaproteobacteria</taxon>
        <taxon>Alteromonadales</taxon>
        <taxon>Colwelliaceae</taxon>
        <taxon>Thalassotalea</taxon>
    </lineage>
</organism>
<evidence type="ECO:0000313" key="17">
    <source>
        <dbReference type="Proteomes" id="UP000256899"/>
    </source>
</evidence>
<keyword evidence="4 15" id="KW-1003">Cell membrane</keyword>
<dbReference type="FunFam" id="1.10.357.140:FF:000001">
    <property type="entry name" value="Protoheme IX farnesyltransferase"/>
    <property type="match status" value="1"/>
</dbReference>
<dbReference type="HAMAP" id="MF_00154">
    <property type="entry name" value="CyoE_CtaB"/>
    <property type="match status" value="1"/>
</dbReference>
<feature type="transmembrane region" description="Helical" evidence="15">
    <location>
        <begin position="33"/>
        <end position="53"/>
    </location>
</feature>
<comment type="similarity">
    <text evidence="15">Belongs to the UbiA prenyltransferase family. Protoheme IX farnesyltransferase subfamily.</text>
</comment>
<keyword evidence="9 15" id="KW-0350">Heme biosynthesis</keyword>
<evidence type="ECO:0000256" key="8">
    <source>
        <dbReference type="ARBA" id="ARBA00022989"/>
    </source>
</evidence>
<dbReference type="InterPro" id="IPR000537">
    <property type="entry name" value="UbiA_prenyltransferase"/>
</dbReference>
<dbReference type="GO" id="GO:0005886">
    <property type="term" value="C:plasma membrane"/>
    <property type="evidence" value="ECO:0007669"/>
    <property type="project" value="UniProtKB-SubCell"/>
</dbReference>
<evidence type="ECO:0000256" key="10">
    <source>
        <dbReference type="ARBA" id="ARBA00023136"/>
    </source>
</evidence>
<keyword evidence="7 15" id="KW-0812">Transmembrane</keyword>
<dbReference type="EMBL" id="QUOT01000001">
    <property type="protein sequence ID" value="REL31108.1"/>
    <property type="molecule type" value="Genomic_DNA"/>
</dbReference>
<feature type="transmembrane region" description="Helical" evidence="15">
    <location>
        <begin position="154"/>
        <end position="173"/>
    </location>
</feature>
<dbReference type="InterPro" id="IPR044878">
    <property type="entry name" value="UbiA_sf"/>
</dbReference>
<feature type="transmembrane region" description="Helical" evidence="15">
    <location>
        <begin position="100"/>
        <end position="121"/>
    </location>
</feature>
<dbReference type="NCBIfam" id="NF003349">
    <property type="entry name" value="PRK04375.1-2"/>
    <property type="match status" value="1"/>
</dbReference>
<keyword evidence="8 15" id="KW-1133">Transmembrane helix</keyword>
<dbReference type="GO" id="GO:0008495">
    <property type="term" value="F:protoheme IX farnesyltransferase activity"/>
    <property type="evidence" value="ECO:0007669"/>
    <property type="project" value="UniProtKB-UniRule"/>
</dbReference>
<evidence type="ECO:0000313" key="16">
    <source>
        <dbReference type="EMBL" id="REL31108.1"/>
    </source>
</evidence>
<feature type="transmembrane region" description="Helical" evidence="15">
    <location>
        <begin position="59"/>
        <end position="79"/>
    </location>
</feature>
<sequence>MAKAALINSPASVVDVTQRTSWRDYYEITKPRVVALLVLTALVGMCLSVPGVVPWQLLIPAMLGIGFLSSAAAAINHIVDQRIDKEMARTHNRPLVNGRLSQRNAIGFAAMLALAGFVMLYGLVNPLTAWLTLSGLVGYGFIYTLYLKRATPQNITIGGLAGAIPPLLGWTAMTNEIHGHALLLVLIIFTWTPPHFWALAIHRRDDYAKVNIPMLPVTHGIEFTKTQILLYTILLFVVGLLPYLVGMSNWLYLVGSVVLNLIFFAYAWQLKFNPKENTAMATFKFSIIHLMLLFIILLLDHYLLPVSFS</sequence>
<dbReference type="AlphaFoldDB" id="A0A3E0U2F2"/>
<proteinExistence type="inferred from homology"/>
<dbReference type="RefSeq" id="WP_116015703.1">
    <property type="nucleotide sequence ID" value="NZ_QUOT01000001.1"/>
</dbReference>
<evidence type="ECO:0000256" key="3">
    <source>
        <dbReference type="ARBA" id="ARBA00012292"/>
    </source>
</evidence>
<dbReference type="PANTHER" id="PTHR43448:SF7">
    <property type="entry name" value="4-HYDROXYBENZOATE SOLANESYLTRANSFERASE"/>
    <property type="match status" value="1"/>
</dbReference>
<comment type="caution">
    <text evidence="16">The sequence shown here is derived from an EMBL/GenBank/DDBJ whole genome shotgun (WGS) entry which is preliminary data.</text>
</comment>